<name>A0ABS7WWQ5_9GAMM</name>
<dbReference type="EMBL" id="JAGXFD010000001">
    <property type="protein sequence ID" value="MBZ9566227.1"/>
    <property type="molecule type" value="Genomic_DNA"/>
</dbReference>
<dbReference type="InterPro" id="IPR017850">
    <property type="entry name" value="Alkaline_phosphatase_core_sf"/>
</dbReference>
<sequence>MILVVVEGWLLALSRLAPAMTGGGWPALEGLWLVLALCLAGPGLRRWLAWPAACALGLATLLALLDDLSRLSLGRAFNPLLDASLVGPAYHLMVDNVGKFLALLLLCAAGAAILALTWGGAHLLGRLPTATSRPRRGALVALLVLSLPVAASGHAATPLMTLVMRHWQQGVETRQAWAAFRQQLADGHARPAAALPGLAGRDVSLAFIESYGVSALFDPRYAPVIAPRLAAMQRRFDAAGLHVATSRLTSPVQGGQSWLAHGTVISGLWLTSQRHYDLLLTRESPTLIDDFGLTGHKSVAIMPAITAPWPAGRQLGYDTRLAARDIPYRGPALNWVTMPDQYTWRFFADYRRSQSRPLFTELAMISSHAPWTPILPLLDDWDDLQEGRRFDRWATAGPAPEVLWQDAGDVRRHYIRAIDYALAAMAGFAERYLGEHQLLIVLGDHQPAPLITGDKASRDVPIHVISRDAALIARFEAAGFRPGLWPSDAPASRRQDALRGLLHRLFGARSQQGIAVGADKGLSKCCRPGAPGGLSTADPSTGL</sequence>
<dbReference type="Proteomes" id="UP001319883">
    <property type="component" value="Unassembled WGS sequence"/>
</dbReference>
<feature type="transmembrane region" description="Helical" evidence="1">
    <location>
        <begin position="100"/>
        <end position="125"/>
    </location>
</feature>
<evidence type="ECO:0000313" key="2">
    <source>
        <dbReference type="EMBL" id="MBZ9566227.1"/>
    </source>
</evidence>
<feature type="transmembrane region" description="Helical" evidence="1">
    <location>
        <begin position="47"/>
        <end position="65"/>
    </location>
</feature>
<keyword evidence="1" id="KW-0472">Membrane</keyword>
<gene>
    <name evidence="2" type="ORF">KGQ91_00745</name>
</gene>
<evidence type="ECO:0000313" key="3">
    <source>
        <dbReference type="Proteomes" id="UP001319883"/>
    </source>
</evidence>
<dbReference type="RefSeq" id="WP_224420008.1">
    <property type="nucleotide sequence ID" value="NZ_JAGXFD010000001.1"/>
</dbReference>
<proteinExistence type="predicted"/>
<comment type="caution">
    <text evidence="2">The sequence shown here is derived from an EMBL/GenBank/DDBJ whole genome shotgun (WGS) entry which is preliminary data.</text>
</comment>
<keyword evidence="1" id="KW-1133">Transmembrane helix</keyword>
<keyword evidence="1" id="KW-0812">Transmembrane</keyword>
<reference evidence="2 3" key="1">
    <citation type="submission" date="2021-05" db="EMBL/GenBank/DDBJ databases">
        <title>Petroleum and Energy Research Collection (APPE): ex situ preservation of microbial diversity associated with the oil industry and exploitation of its biotechnological potential.</title>
        <authorList>
            <person name="Paixao C.T.M."/>
            <person name="Gomes M.B."/>
            <person name="Oliveira V.M."/>
        </authorList>
    </citation>
    <scope>NUCLEOTIDE SEQUENCE [LARGE SCALE GENOMIC DNA]</scope>
    <source>
        <strain evidence="2 3">LIT2</strain>
    </source>
</reference>
<keyword evidence="3" id="KW-1185">Reference proteome</keyword>
<dbReference type="Gene3D" id="3.40.720.10">
    <property type="entry name" value="Alkaline Phosphatase, subunit A"/>
    <property type="match status" value="1"/>
</dbReference>
<dbReference type="SUPFAM" id="SSF53649">
    <property type="entry name" value="Alkaline phosphatase-like"/>
    <property type="match status" value="1"/>
</dbReference>
<feature type="transmembrane region" description="Helical" evidence="1">
    <location>
        <begin position="20"/>
        <end position="40"/>
    </location>
</feature>
<organism evidence="2 3">
    <name type="scientific">Modicisalibacter tunisiensis</name>
    <dbReference type="NCBI Taxonomy" id="390637"/>
    <lineage>
        <taxon>Bacteria</taxon>
        <taxon>Pseudomonadati</taxon>
        <taxon>Pseudomonadota</taxon>
        <taxon>Gammaproteobacteria</taxon>
        <taxon>Oceanospirillales</taxon>
        <taxon>Halomonadaceae</taxon>
        <taxon>Modicisalibacter</taxon>
    </lineage>
</organism>
<protein>
    <submittedName>
        <fullName evidence="2">Alkaline phosphatase</fullName>
    </submittedName>
</protein>
<evidence type="ECO:0000256" key="1">
    <source>
        <dbReference type="SAM" id="Phobius"/>
    </source>
</evidence>
<feature type="transmembrane region" description="Helical" evidence="1">
    <location>
        <begin position="137"/>
        <end position="156"/>
    </location>
</feature>
<accession>A0ABS7WWQ5</accession>